<dbReference type="EMBL" id="JAPFFF010000009">
    <property type="protein sequence ID" value="KAK8882434.1"/>
    <property type="molecule type" value="Genomic_DNA"/>
</dbReference>
<evidence type="ECO:0000313" key="2">
    <source>
        <dbReference type="Proteomes" id="UP001470230"/>
    </source>
</evidence>
<accession>A0ABR2JU85</accession>
<evidence type="ECO:0008006" key="3">
    <source>
        <dbReference type="Google" id="ProtNLM"/>
    </source>
</evidence>
<sequence length="685" mass="79638">MFDENGQFRLRLGTSKNIFTTNILQERNRAVFLTKDPFNNKEPLLDHFTALAFLSTLSDKFFHFTQTKVSGITITGQRFTHYIEISYNHTIVFIFRFQVSGNYFVIQIRNTCGLKFNKENVKLNINSRNVYIYANQILTDLNAKSSLNFLRNSGISEISDFYNNSSVDRTKQNPLTPTLFYAVAPFNPKTIARTKNKIINPDNTINGIIQTFGGQFFRFHNNEDISLDDYPFQIFSWFSPYLDFIINSDQFDLITTVELDATFEALDPYVICVPHLIYRNTGIPIGILVSLSESASLYSIFFESLKKLDEQKPNESFSYLQIFLKKKYLTDEHASFEKLKKTYPIDLYHCFVHLIRTIGANSLLGFFLSDLLYTYSEDEWKNNYERMCYLFENLYKERNTSSDTTRFDKVSQVLGKDVEGNKVQINESYSPIYKRIDNRIPTTTNNIESFHMHLNQLTKGSKGLTLRLAITCKYILDRTCNVNKSVIENIKNYLNRIRAKARNSVSINNDIDKYSVKKCNCCKKYFYTMMFGIDVPCIHEILNPEFDETILLETVGINCINFPELDLNSIPIEEYDIDTKLLFKKQNNDNGNSGDTGSLSSQSLPDYNIEENPIDYIITHTQYQLNDVIKKDQINLTIAGVKLIDEMMNNQKLAKIHEQNSPLFWALFQIRLWKKILNGKKHFHV</sequence>
<gene>
    <name evidence="1" type="ORF">M9Y10_045076</name>
</gene>
<reference evidence="1 2" key="1">
    <citation type="submission" date="2024-04" db="EMBL/GenBank/DDBJ databases">
        <title>Tritrichomonas musculus Genome.</title>
        <authorList>
            <person name="Alves-Ferreira E."/>
            <person name="Grigg M."/>
            <person name="Lorenzi H."/>
            <person name="Galac M."/>
        </authorList>
    </citation>
    <scope>NUCLEOTIDE SEQUENCE [LARGE SCALE GENOMIC DNA]</scope>
    <source>
        <strain evidence="1 2">EAF2021</strain>
    </source>
</reference>
<dbReference type="Proteomes" id="UP001470230">
    <property type="component" value="Unassembled WGS sequence"/>
</dbReference>
<keyword evidence="2" id="KW-1185">Reference proteome</keyword>
<comment type="caution">
    <text evidence="1">The sequence shown here is derived from an EMBL/GenBank/DDBJ whole genome shotgun (WGS) entry which is preliminary data.</text>
</comment>
<organism evidence="1 2">
    <name type="scientific">Tritrichomonas musculus</name>
    <dbReference type="NCBI Taxonomy" id="1915356"/>
    <lineage>
        <taxon>Eukaryota</taxon>
        <taxon>Metamonada</taxon>
        <taxon>Parabasalia</taxon>
        <taxon>Tritrichomonadida</taxon>
        <taxon>Tritrichomonadidae</taxon>
        <taxon>Tritrichomonas</taxon>
    </lineage>
</organism>
<name>A0ABR2JU85_9EUKA</name>
<evidence type="ECO:0000313" key="1">
    <source>
        <dbReference type="EMBL" id="KAK8882434.1"/>
    </source>
</evidence>
<proteinExistence type="predicted"/>
<protein>
    <recommendedName>
        <fullName evidence="3">MULE transposase domain-containing protein</fullName>
    </recommendedName>
</protein>